<proteinExistence type="inferred from homology"/>
<organism evidence="7 8">
    <name type="scientific">Romanomermis culicivorax</name>
    <name type="common">Nematode worm</name>
    <dbReference type="NCBI Taxonomy" id="13658"/>
    <lineage>
        <taxon>Eukaryota</taxon>
        <taxon>Metazoa</taxon>
        <taxon>Ecdysozoa</taxon>
        <taxon>Nematoda</taxon>
        <taxon>Enoplea</taxon>
        <taxon>Dorylaimia</taxon>
        <taxon>Mermithida</taxon>
        <taxon>Mermithoidea</taxon>
        <taxon>Mermithidae</taxon>
        <taxon>Romanomermis</taxon>
    </lineage>
</organism>
<evidence type="ECO:0000256" key="2">
    <source>
        <dbReference type="ARBA" id="ARBA00022801"/>
    </source>
</evidence>
<name>A0A915JN49_ROMCU</name>
<keyword evidence="2" id="KW-0378">Hydrolase</keyword>
<evidence type="ECO:0000256" key="3">
    <source>
        <dbReference type="ARBA" id="ARBA00036311"/>
    </source>
</evidence>
<dbReference type="WBParaSite" id="nRc.2.0.1.t27391-RA">
    <property type="protein sequence ID" value="nRc.2.0.1.t27391-RA"/>
    <property type="gene ID" value="nRc.2.0.1.g27391"/>
</dbReference>
<dbReference type="GO" id="GO:0016791">
    <property type="term" value="F:phosphatase activity"/>
    <property type="evidence" value="ECO:0007669"/>
    <property type="project" value="TreeGrafter"/>
</dbReference>
<keyword evidence="7" id="KW-1185">Reference proteome</keyword>
<protein>
    <recommendedName>
        <fullName evidence="4">2-phosphoxylose phosphatase 1</fullName>
    </recommendedName>
    <alternativeName>
        <fullName evidence="5">Acid phosphatase-like protein 2</fullName>
    </alternativeName>
</protein>
<dbReference type="InterPro" id="IPR029033">
    <property type="entry name" value="His_PPase_superfam"/>
</dbReference>
<dbReference type="InterPro" id="IPR050645">
    <property type="entry name" value="Histidine_acid_phosphatase"/>
</dbReference>
<feature type="chain" id="PRO_5037340503" description="2-phosphoxylose phosphatase 1" evidence="6">
    <location>
        <begin position="23"/>
        <end position="962"/>
    </location>
</feature>
<evidence type="ECO:0000313" key="8">
    <source>
        <dbReference type="WBParaSite" id="nRc.2.0.1.t27391-RA"/>
    </source>
</evidence>
<dbReference type="PANTHER" id="PTHR11567">
    <property type="entry name" value="ACID PHOSPHATASE-RELATED"/>
    <property type="match status" value="1"/>
</dbReference>
<evidence type="ECO:0000313" key="7">
    <source>
        <dbReference type="Proteomes" id="UP000887565"/>
    </source>
</evidence>
<dbReference type="InterPro" id="IPR000560">
    <property type="entry name" value="His_Pase_clade-2"/>
</dbReference>
<sequence length="962" mass="110512">MFNLRGIVVLAISLLLLQSTFGFDAPILLKSPPGAADIQFQIADLVTPFKINNDVVQLEAYRIRNKDEWVSIGRPFFLPSGKDGSIFTFTPEAINVQVRLLSDEQRQALQEAAKQQNPALQSPIVNMIPLQSFMCTISFLLDRQEYTLIGQVQDMGRLNPIINFPYSENSDKRKALMDRMKLKADPPEWVCEFRAAGKDVKKNEIRITGSIIQDVALEGQLFGKGGEAFVTRNQMNQLAEKIHQRLSVDEEYEVEGEEFDQKIYDKLLDLAAAPFKQVPIDDALKQLSSFGANFNERDITASEIKRQLSDVLKVEKVNGKEFILAQNDTSRTGTHDEGHSVGTEVGAGVSVPEVVAVEAKAAVKVANDKRDTWNNTDSTLGKQLSEMNRENQDHIQWEIDGNRIIPKSLNVAKVTKSKMSTDITISYKKSFVQDAQYKKTITLQENTSFVPATKENEAEKVKESVQNVNENVDGILQKVDLLSQKWNAFVRDTAEKINNIQRALDATDYLSKYCNYPIYEDKSKQHYQLDVWIKHGTNRFQIPTSTPPRHYKLEAVCLVMRHGDRQSLQSYNKNIIKPNYKLTTEDEKAQFRKHLEFLRHFKQVKDRMGEKYELLMNDISEAKTKSKKTKGRLSPRGALQWMQFGERFRKKYESILNFNDVEKFVVYTTKIKRTYNSLVALLHGMLGPFRACKIGIKIHDKHTGRVIFCDQTWCQCNKFRDSRVNQAYAMDDEIYSRYMKNATNNEIDALHQIQQIYQMNGYHTFDQFAPHVCYNSSPCKLSDPCDIREAAKTITRKFFEVKTLQEQVDGHKSEVILKMSYILSRVLALMKNAAILMKEIFNDGRQDSMREGLKIGMNETPLALPLKQVLFGPTKDVSEVQTPFAGSIHFEVYTNQNYKVSDHEYGPYFRVMLFGEERTRDVIFCKNFKDNFCHWSDFENFVNEEIGGLNKLKSYFTEKCSK</sequence>
<feature type="signal peptide" evidence="6">
    <location>
        <begin position="1"/>
        <end position="22"/>
    </location>
</feature>
<comment type="similarity">
    <text evidence="1">Belongs to the histidine acid phosphatase family.</text>
</comment>
<dbReference type="Proteomes" id="UP000887565">
    <property type="component" value="Unplaced"/>
</dbReference>
<dbReference type="SUPFAM" id="SSF53254">
    <property type="entry name" value="Phosphoglycerate mutase-like"/>
    <property type="match status" value="1"/>
</dbReference>
<comment type="catalytic activity">
    <reaction evidence="3">
        <text>3-O-[beta-D-GlcA-(1-&gt;3)-beta-D-Gal-(1-&gt;3)-beta-D-Gal-(1-&gt;4)-beta-D-2-O-P-Xyl]-L-seryl-[protein] + H2O = 3-O-(beta-D-GlcA-(1-&gt;3)-beta-D-Gal-(1-&gt;3)-beta-D-Gal-(1-&gt;4)-beta-D-Xyl)-L-seryl-[protein] + phosphate</text>
        <dbReference type="Rhea" id="RHEA:56512"/>
        <dbReference type="Rhea" id="RHEA-COMP:12573"/>
        <dbReference type="Rhea" id="RHEA-COMP:14559"/>
        <dbReference type="ChEBI" id="CHEBI:15377"/>
        <dbReference type="ChEBI" id="CHEBI:43474"/>
        <dbReference type="ChEBI" id="CHEBI:132093"/>
        <dbReference type="ChEBI" id="CHEBI:140495"/>
    </reaction>
</comment>
<reference evidence="8" key="1">
    <citation type="submission" date="2022-11" db="UniProtKB">
        <authorList>
            <consortium name="WormBaseParasite"/>
        </authorList>
    </citation>
    <scope>IDENTIFICATION</scope>
</reference>
<dbReference type="Pfam" id="PF00328">
    <property type="entry name" value="His_Phos_2"/>
    <property type="match status" value="1"/>
</dbReference>
<accession>A0A915JN49</accession>
<dbReference type="PANTHER" id="PTHR11567:SF110">
    <property type="entry name" value="2-PHOSPHOXYLOSE PHOSPHATASE 1"/>
    <property type="match status" value="1"/>
</dbReference>
<keyword evidence="6" id="KW-0732">Signal</keyword>
<dbReference type="Gene3D" id="3.40.50.1240">
    <property type="entry name" value="Phosphoglycerate mutase-like"/>
    <property type="match status" value="1"/>
</dbReference>
<evidence type="ECO:0000256" key="5">
    <source>
        <dbReference type="ARBA" id="ARBA00041499"/>
    </source>
</evidence>
<evidence type="ECO:0000256" key="4">
    <source>
        <dbReference type="ARBA" id="ARBA00040357"/>
    </source>
</evidence>
<evidence type="ECO:0000256" key="1">
    <source>
        <dbReference type="ARBA" id="ARBA00005375"/>
    </source>
</evidence>
<evidence type="ECO:0000256" key="6">
    <source>
        <dbReference type="SAM" id="SignalP"/>
    </source>
</evidence>
<dbReference type="AlphaFoldDB" id="A0A915JN49"/>